<evidence type="ECO:0000313" key="9">
    <source>
        <dbReference type="Proteomes" id="UP000267821"/>
    </source>
</evidence>
<dbReference type="InterPro" id="IPR020846">
    <property type="entry name" value="MFS_dom"/>
</dbReference>
<keyword evidence="9" id="KW-1185">Reference proteome</keyword>
<gene>
    <name evidence="8" type="ORF">L211DRAFT_807347</name>
</gene>
<comment type="subcellular location">
    <subcellularLocation>
        <location evidence="1">Membrane</location>
        <topology evidence="1">Multi-pass membrane protein</topology>
    </subcellularLocation>
</comment>
<dbReference type="Pfam" id="PF07690">
    <property type="entry name" value="MFS_1"/>
    <property type="match status" value="1"/>
</dbReference>
<sequence length="511" mass="54995">MQLGLIYSLHLAEAIVASSLQPQLYMLLRDEKLCGDVNSVYWTGVVETVFAIGSVAGLFWGWLGDRLGRRPVALAGMVGMAASCFAMGFSTGIVSCALIRGFAGLMGSSMRVMVWTMLGDVSDTSKAKARNFSRMPLVATGGIIGPLLQALLANRFSNSEVWKKFPILSSQLACAGLMVLFFCANFFFLKETLPSNDDCGVSDIGSFTDRYSGEYSTEKDIFLGQEPSSPTEQYTTYTYSYNDKPKPLGFSAAIRAPSLLVLLASFSFLCLHSASFDQLLPLLGNASIENGGLGLPCSFLSLVVIGASSSAAVIVYTTFSKAVERVGLLRLYRVCCWLFPLIYVLTPVLSALFRSSQTVIAISSAGSIFTKTLVTSFAQTLVVFLVTNASPDAYSLGSIMGLMHSASVFRGFAVAGTGAAWLLGGDDGEGMGVMGLLLWCGMAGVAICGAVTAWFVKERARVNRDWMASALKWEICYENDSWVMEEEEGRRESRESWGGSEFGSDAESIVV</sequence>
<accession>A0A3N4M383</accession>
<dbReference type="EMBL" id="ML121540">
    <property type="protein sequence ID" value="RPB24765.1"/>
    <property type="molecule type" value="Genomic_DNA"/>
</dbReference>
<evidence type="ECO:0000256" key="6">
    <source>
        <dbReference type="SAM" id="Phobius"/>
    </source>
</evidence>
<keyword evidence="5 6" id="KW-0472">Membrane</keyword>
<dbReference type="PANTHER" id="PTHR23504">
    <property type="entry name" value="MAJOR FACILITATOR SUPERFAMILY DOMAIN-CONTAINING PROTEIN 10"/>
    <property type="match status" value="1"/>
</dbReference>
<feature type="transmembrane region" description="Helical" evidence="6">
    <location>
        <begin position="135"/>
        <end position="153"/>
    </location>
</feature>
<dbReference type="PANTHER" id="PTHR23504:SF6">
    <property type="entry name" value="MULTIDRUG TRANSPORTER, PUTATIVE (AFU_ORTHOLOGUE AFUA_4G08740)-RELATED"/>
    <property type="match status" value="1"/>
</dbReference>
<dbReference type="Gene3D" id="1.20.1250.20">
    <property type="entry name" value="MFS general substrate transporter like domains"/>
    <property type="match status" value="1"/>
</dbReference>
<feature type="transmembrane region" description="Helical" evidence="6">
    <location>
        <begin position="6"/>
        <end position="28"/>
    </location>
</feature>
<evidence type="ECO:0000256" key="3">
    <source>
        <dbReference type="ARBA" id="ARBA00022692"/>
    </source>
</evidence>
<dbReference type="SUPFAM" id="SSF103473">
    <property type="entry name" value="MFS general substrate transporter"/>
    <property type="match status" value="1"/>
</dbReference>
<proteinExistence type="predicted"/>
<dbReference type="PROSITE" id="PS50850">
    <property type="entry name" value="MFS"/>
    <property type="match status" value="1"/>
</dbReference>
<name>A0A3N4M383_9PEZI</name>
<organism evidence="8 9">
    <name type="scientific">Terfezia boudieri ATCC MYA-4762</name>
    <dbReference type="NCBI Taxonomy" id="1051890"/>
    <lineage>
        <taxon>Eukaryota</taxon>
        <taxon>Fungi</taxon>
        <taxon>Dikarya</taxon>
        <taxon>Ascomycota</taxon>
        <taxon>Pezizomycotina</taxon>
        <taxon>Pezizomycetes</taxon>
        <taxon>Pezizales</taxon>
        <taxon>Pezizaceae</taxon>
        <taxon>Terfezia</taxon>
    </lineage>
</organism>
<evidence type="ECO:0000256" key="4">
    <source>
        <dbReference type="ARBA" id="ARBA00022989"/>
    </source>
</evidence>
<feature type="transmembrane region" description="Helical" evidence="6">
    <location>
        <begin position="299"/>
        <end position="319"/>
    </location>
</feature>
<evidence type="ECO:0000259" key="7">
    <source>
        <dbReference type="PROSITE" id="PS50850"/>
    </source>
</evidence>
<dbReference type="InParanoid" id="A0A3N4M383"/>
<evidence type="ECO:0000256" key="2">
    <source>
        <dbReference type="ARBA" id="ARBA00022448"/>
    </source>
</evidence>
<feature type="domain" description="Major facilitator superfamily (MFS) profile" evidence="7">
    <location>
        <begin position="1"/>
        <end position="461"/>
    </location>
</feature>
<keyword evidence="3 6" id="KW-0812">Transmembrane</keyword>
<feature type="transmembrane region" description="Helical" evidence="6">
    <location>
        <begin position="165"/>
        <end position="188"/>
    </location>
</feature>
<reference evidence="8 9" key="1">
    <citation type="journal article" date="2018" name="Nat. Ecol. Evol.">
        <title>Pezizomycetes genomes reveal the molecular basis of ectomycorrhizal truffle lifestyle.</title>
        <authorList>
            <person name="Murat C."/>
            <person name="Payen T."/>
            <person name="Noel B."/>
            <person name="Kuo A."/>
            <person name="Morin E."/>
            <person name="Chen J."/>
            <person name="Kohler A."/>
            <person name="Krizsan K."/>
            <person name="Balestrini R."/>
            <person name="Da Silva C."/>
            <person name="Montanini B."/>
            <person name="Hainaut M."/>
            <person name="Levati E."/>
            <person name="Barry K.W."/>
            <person name="Belfiori B."/>
            <person name="Cichocki N."/>
            <person name="Clum A."/>
            <person name="Dockter R.B."/>
            <person name="Fauchery L."/>
            <person name="Guy J."/>
            <person name="Iotti M."/>
            <person name="Le Tacon F."/>
            <person name="Lindquist E.A."/>
            <person name="Lipzen A."/>
            <person name="Malagnac F."/>
            <person name="Mello A."/>
            <person name="Molinier V."/>
            <person name="Miyauchi S."/>
            <person name="Poulain J."/>
            <person name="Riccioni C."/>
            <person name="Rubini A."/>
            <person name="Sitrit Y."/>
            <person name="Splivallo R."/>
            <person name="Traeger S."/>
            <person name="Wang M."/>
            <person name="Zifcakova L."/>
            <person name="Wipf D."/>
            <person name="Zambonelli A."/>
            <person name="Paolocci F."/>
            <person name="Nowrousian M."/>
            <person name="Ottonello S."/>
            <person name="Baldrian P."/>
            <person name="Spatafora J.W."/>
            <person name="Henrissat B."/>
            <person name="Nagy L.G."/>
            <person name="Aury J.M."/>
            <person name="Wincker P."/>
            <person name="Grigoriev I.V."/>
            <person name="Bonfante P."/>
            <person name="Martin F.M."/>
        </authorList>
    </citation>
    <scope>NUCLEOTIDE SEQUENCE [LARGE SCALE GENOMIC DNA]</scope>
    <source>
        <strain evidence="8 9">ATCC MYA-4762</strain>
    </source>
</reference>
<dbReference type="InterPro" id="IPR036259">
    <property type="entry name" value="MFS_trans_sf"/>
</dbReference>
<feature type="transmembrane region" description="Helical" evidence="6">
    <location>
        <begin position="74"/>
        <end position="103"/>
    </location>
</feature>
<feature type="transmembrane region" description="Helical" evidence="6">
    <location>
        <begin position="331"/>
        <end position="353"/>
    </location>
</feature>
<evidence type="ECO:0000256" key="1">
    <source>
        <dbReference type="ARBA" id="ARBA00004141"/>
    </source>
</evidence>
<feature type="transmembrane region" description="Helical" evidence="6">
    <location>
        <begin position="436"/>
        <end position="456"/>
    </location>
</feature>
<feature type="transmembrane region" description="Helical" evidence="6">
    <location>
        <begin position="359"/>
        <end position="386"/>
    </location>
</feature>
<feature type="transmembrane region" description="Helical" evidence="6">
    <location>
        <begin position="40"/>
        <end position="62"/>
    </location>
</feature>
<dbReference type="AlphaFoldDB" id="A0A3N4M383"/>
<evidence type="ECO:0000256" key="5">
    <source>
        <dbReference type="ARBA" id="ARBA00023136"/>
    </source>
</evidence>
<dbReference type="Proteomes" id="UP000267821">
    <property type="component" value="Unassembled WGS sequence"/>
</dbReference>
<protein>
    <submittedName>
        <fullName evidence="8">MFS general substrate transporter</fullName>
    </submittedName>
</protein>
<feature type="transmembrane region" description="Helical" evidence="6">
    <location>
        <begin position="407"/>
        <end position="424"/>
    </location>
</feature>
<dbReference type="OrthoDB" id="419616at2759"/>
<evidence type="ECO:0000313" key="8">
    <source>
        <dbReference type="EMBL" id="RPB24765.1"/>
    </source>
</evidence>
<dbReference type="GO" id="GO:0022857">
    <property type="term" value="F:transmembrane transporter activity"/>
    <property type="evidence" value="ECO:0007669"/>
    <property type="project" value="InterPro"/>
</dbReference>
<keyword evidence="2" id="KW-0813">Transport</keyword>
<feature type="transmembrane region" description="Helical" evidence="6">
    <location>
        <begin position="252"/>
        <end position="274"/>
    </location>
</feature>
<dbReference type="GO" id="GO:0016020">
    <property type="term" value="C:membrane"/>
    <property type="evidence" value="ECO:0007669"/>
    <property type="project" value="UniProtKB-SubCell"/>
</dbReference>
<keyword evidence="4 6" id="KW-1133">Transmembrane helix</keyword>
<dbReference type="InterPro" id="IPR011701">
    <property type="entry name" value="MFS"/>
</dbReference>